<dbReference type="GO" id="GO:0005886">
    <property type="term" value="C:plasma membrane"/>
    <property type="evidence" value="ECO:0007669"/>
    <property type="project" value="UniProtKB-SubCell"/>
</dbReference>
<proteinExistence type="inferred from homology"/>
<evidence type="ECO:0000256" key="2">
    <source>
        <dbReference type="ARBA" id="ARBA00004752"/>
    </source>
</evidence>
<comment type="pathway">
    <text evidence="26">Glycan biosynthesis.</text>
</comment>
<evidence type="ECO:0000256" key="7">
    <source>
        <dbReference type="ARBA" id="ARBA00022475"/>
    </source>
</evidence>
<keyword evidence="15" id="KW-0133">Cell shape</keyword>
<comment type="catalytic activity">
    <reaction evidence="25">
        <text>[GlcNAc-(1-&gt;4)-Mur2Ac(oyl-L-Ala-gamma-D-Glu-L-Lys-D-Ala-D-Ala)](n)-di-trans,octa-cis-undecaprenyl diphosphate + beta-D-GlcNAc-(1-&gt;4)-Mur2Ac(oyl-L-Ala-gamma-D-Glu-L-Lys-D-Ala-D-Ala)-di-trans,octa-cis-undecaprenyl diphosphate = [GlcNAc-(1-&gt;4)-Mur2Ac(oyl-L-Ala-gamma-D-Glu-L-Lys-D-Ala-D-Ala)](n+1)-di-trans,octa-cis-undecaprenyl diphosphate + di-trans,octa-cis-undecaprenyl diphosphate + H(+)</text>
        <dbReference type="Rhea" id="RHEA:23708"/>
        <dbReference type="Rhea" id="RHEA-COMP:9602"/>
        <dbReference type="Rhea" id="RHEA-COMP:9603"/>
        <dbReference type="ChEBI" id="CHEBI:15378"/>
        <dbReference type="ChEBI" id="CHEBI:58405"/>
        <dbReference type="ChEBI" id="CHEBI:60033"/>
        <dbReference type="ChEBI" id="CHEBI:78435"/>
        <dbReference type="EC" id="2.4.99.28"/>
    </reaction>
</comment>
<dbReference type="InterPro" id="IPR050396">
    <property type="entry name" value="Glycosyltr_51/Transpeptidase"/>
</dbReference>
<dbReference type="InterPro" id="IPR012338">
    <property type="entry name" value="Beta-lactam/transpept-like"/>
</dbReference>
<dbReference type="GO" id="GO:0008955">
    <property type="term" value="F:peptidoglycan glycosyltransferase activity"/>
    <property type="evidence" value="ECO:0007669"/>
    <property type="project" value="UniProtKB-EC"/>
</dbReference>
<evidence type="ECO:0000256" key="1">
    <source>
        <dbReference type="ARBA" id="ARBA00004249"/>
    </source>
</evidence>
<evidence type="ECO:0000256" key="8">
    <source>
        <dbReference type="ARBA" id="ARBA00022519"/>
    </source>
</evidence>
<evidence type="ECO:0000256" key="14">
    <source>
        <dbReference type="ARBA" id="ARBA00022801"/>
    </source>
</evidence>
<dbReference type="AlphaFoldDB" id="A0A2Z6EWK9"/>
<dbReference type="NCBIfam" id="TIGR02074">
    <property type="entry name" value="PBP_1a_fam"/>
    <property type="match status" value="1"/>
</dbReference>
<evidence type="ECO:0000256" key="18">
    <source>
        <dbReference type="ARBA" id="ARBA00022989"/>
    </source>
</evidence>
<comment type="catalytic activity">
    <reaction evidence="23">
        <text>Preferential cleavage: (Ac)2-L-Lys-D-Ala-|-D-Ala. Also transpeptidation of peptidyl-alanyl moieties that are N-acyl substituents of D-alanine.</text>
        <dbReference type="EC" id="3.4.16.4"/>
    </reaction>
</comment>
<sequence length="811" mass="90043">MQPNHTPSPEPTRAKRHPLLDKRRLLAWLGGAVAVFLSLSVLFAIYLLVVVIPRLPPLDALTDYQPKAPLRVYTADHVLIGEFGIERRQAVDLDEIPQTMKNAVLAIEDARFYEHGGVDFIGMMRALLADILHTDAVQGASTITMQVARNFFLSNEKSWGRKLVEVLLAYRIEATLNKNQILEAYMNQIYLGQRAYGFAAAANVYFGKELKDITLAQAAMLAGLPKAPSANNPIVNPKRAKIRQAHILKRMRDLHYIDATQYETALREELQLKSASNQFSMHAEHAAEMVRQYMYEQYQDEIYTQGFNVVTTLRSVDQMAAYRAMRKGIMDYEQRHGYRGPEAYIKLPAKAEAREQAIVEALQKEPDEELIRAVVLSAQPKKVQAELLNGDLITLEGDDLRFASLALSTGTPEAKRIKAGAIIRVIRKKNGRWAITQMPQVEGALVSLTPQNGAIRALVGGFDFGRNKFNRVTQAWRQPGSSFKPFIYSAALDKKIGPATIINDAPLYFPSGPGRDAWEPKDDDQPEGLMTLRTALEKSKNLVSIRILNYIGLQYARDFITSKFGFEESKLPPYLPLALGAGSATPLQMASAYAVFANGGYRVVPHLITKITTANGEELPSPPPLIAGQDAPRVLEERNAWMMTQLLQSVAQNGTGAGTNVLKRADLAGKTGTTNQARDGWFTGFQHNLVAVVWIGYDQPKSLGTREYGARLALPIWVDYMGRALRNEPQYQAPMPASIVLFDGEFYYNNVTPGVGFVKKIELDLEHINVSELPTEVEASEGGEPSAEDRPPALPAAADSIERNQILDLFK</sequence>
<evidence type="ECO:0000256" key="11">
    <source>
        <dbReference type="ARBA" id="ARBA00022676"/>
    </source>
</evidence>
<dbReference type="Pfam" id="PF00905">
    <property type="entry name" value="Transpeptidase"/>
    <property type="match status" value="1"/>
</dbReference>
<name>A0A2Z6EWK9_9BURK</name>
<evidence type="ECO:0000256" key="20">
    <source>
        <dbReference type="ARBA" id="ARBA00023251"/>
    </source>
</evidence>
<keyword evidence="20" id="KW-0046">Antibiotic resistance</keyword>
<keyword evidence="8" id="KW-0997">Cell inner membrane</keyword>
<keyword evidence="16" id="KW-0735">Signal-anchor</keyword>
<comment type="similarity">
    <text evidence="4">In the N-terminal section; belongs to the glycosyltransferase 51 family.</text>
</comment>
<evidence type="ECO:0000256" key="5">
    <source>
        <dbReference type="ARBA" id="ARBA00012448"/>
    </source>
</evidence>
<dbReference type="GO" id="GO:0030288">
    <property type="term" value="C:outer membrane-bounded periplasmic space"/>
    <property type="evidence" value="ECO:0007669"/>
    <property type="project" value="TreeGrafter"/>
</dbReference>
<dbReference type="PANTHER" id="PTHR32282:SF27">
    <property type="entry name" value="PENICILLIN-BINDING PROTEIN 1A"/>
    <property type="match status" value="1"/>
</dbReference>
<comment type="subcellular location">
    <subcellularLocation>
        <location evidence="1">Cell inner membrane</location>
        <topology evidence="1">Single-pass type II membrane protein</topology>
    </subcellularLocation>
</comment>
<keyword evidence="17" id="KW-0573">Peptidoglycan synthesis</keyword>
<evidence type="ECO:0000256" key="13">
    <source>
        <dbReference type="ARBA" id="ARBA00022692"/>
    </source>
</evidence>
<dbReference type="InterPro" id="IPR001460">
    <property type="entry name" value="PCN-bd_Tpept"/>
</dbReference>
<dbReference type="GO" id="GO:0071555">
    <property type="term" value="P:cell wall organization"/>
    <property type="evidence" value="ECO:0007669"/>
    <property type="project" value="UniProtKB-KW"/>
</dbReference>
<evidence type="ECO:0000256" key="24">
    <source>
        <dbReference type="ARBA" id="ARBA00044770"/>
    </source>
</evidence>
<dbReference type="Proteomes" id="UP000282597">
    <property type="component" value="Chromosome"/>
</dbReference>
<dbReference type="InterPro" id="IPR023346">
    <property type="entry name" value="Lysozyme-like_dom_sf"/>
</dbReference>
<comment type="pathway">
    <text evidence="2">Cell wall biogenesis; peptidoglycan biosynthesis.</text>
</comment>
<evidence type="ECO:0000256" key="16">
    <source>
        <dbReference type="ARBA" id="ARBA00022968"/>
    </source>
</evidence>
<dbReference type="KEGG" id="mcys:MCB1EB_1660"/>
<dbReference type="SUPFAM" id="SSF56601">
    <property type="entry name" value="beta-lactamase/transpeptidase-like"/>
    <property type="match status" value="1"/>
</dbReference>
<evidence type="ECO:0000256" key="9">
    <source>
        <dbReference type="ARBA" id="ARBA00022645"/>
    </source>
</evidence>
<reference evidence="27 28" key="1">
    <citation type="journal article" date="2018" name="Microbes Environ.">
        <title>Comparative Genomic Insights into Endofungal Lifestyles of Two Bacterial Endosymbionts, Mycoavidus cysteinexigens and Burkholderia rhizoxinica.</title>
        <authorList>
            <person name="Sharmin D."/>
            <person name="Guo Y."/>
            <person name="Nishizawa T."/>
            <person name="Ohshima S."/>
            <person name="Sato Y."/>
            <person name="Takashima Y."/>
            <person name="Narisawa K."/>
            <person name="Ohta H."/>
        </authorList>
    </citation>
    <scope>NUCLEOTIDE SEQUENCE [LARGE SCALE GENOMIC DNA]</scope>
    <source>
        <strain evidence="27 28">B1-EB</strain>
    </source>
</reference>
<dbReference type="Gene3D" id="1.10.3810.10">
    <property type="entry name" value="Biosynthetic peptidoglycan transglycosylase-like"/>
    <property type="match status" value="1"/>
</dbReference>
<dbReference type="Pfam" id="PF00912">
    <property type="entry name" value="Transgly"/>
    <property type="match status" value="1"/>
</dbReference>
<dbReference type="GO" id="GO:0046677">
    <property type="term" value="P:response to antibiotic"/>
    <property type="evidence" value="ECO:0007669"/>
    <property type="project" value="UniProtKB-KW"/>
</dbReference>
<keyword evidence="18" id="KW-1133">Transmembrane helix</keyword>
<evidence type="ECO:0000256" key="22">
    <source>
        <dbReference type="ARBA" id="ARBA00023316"/>
    </source>
</evidence>
<dbReference type="GO" id="GO:0006508">
    <property type="term" value="P:proteolysis"/>
    <property type="evidence" value="ECO:0007669"/>
    <property type="project" value="UniProtKB-KW"/>
</dbReference>
<keyword evidence="19" id="KW-0472">Membrane</keyword>
<keyword evidence="21" id="KW-0511">Multifunctional enzyme</keyword>
<keyword evidence="12" id="KW-0808">Transferase</keyword>
<evidence type="ECO:0000256" key="25">
    <source>
        <dbReference type="ARBA" id="ARBA00049902"/>
    </source>
</evidence>
<organism evidence="27 28">
    <name type="scientific">Mycoavidus cysteinexigens</name>
    <dbReference type="NCBI Taxonomy" id="1553431"/>
    <lineage>
        <taxon>Bacteria</taxon>
        <taxon>Pseudomonadati</taxon>
        <taxon>Pseudomonadota</taxon>
        <taxon>Betaproteobacteria</taxon>
        <taxon>Burkholderiales</taxon>
        <taxon>Burkholderiaceae</taxon>
        <taxon>Mycoavidus</taxon>
    </lineage>
</organism>
<keyword evidence="11" id="KW-0328">Glycosyltransferase</keyword>
<evidence type="ECO:0000256" key="19">
    <source>
        <dbReference type="ARBA" id="ARBA00023136"/>
    </source>
</evidence>
<evidence type="ECO:0000313" key="27">
    <source>
        <dbReference type="EMBL" id="BBE09821.1"/>
    </source>
</evidence>
<evidence type="ECO:0000256" key="12">
    <source>
        <dbReference type="ARBA" id="ARBA00022679"/>
    </source>
</evidence>
<dbReference type="UniPathway" id="UPA00219"/>
<dbReference type="PANTHER" id="PTHR32282">
    <property type="entry name" value="BINDING PROTEIN TRANSPEPTIDASE, PUTATIVE-RELATED"/>
    <property type="match status" value="1"/>
</dbReference>
<evidence type="ECO:0000256" key="26">
    <source>
        <dbReference type="ARBA" id="ARBA00060592"/>
    </source>
</evidence>
<evidence type="ECO:0000256" key="23">
    <source>
        <dbReference type="ARBA" id="ARBA00034000"/>
    </source>
</evidence>
<dbReference type="Gene3D" id="3.40.710.10">
    <property type="entry name" value="DD-peptidase/beta-lactamase superfamily"/>
    <property type="match status" value="2"/>
</dbReference>
<evidence type="ECO:0000256" key="4">
    <source>
        <dbReference type="ARBA" id="ARBA00007739"/>
    </source>
</evidence>
<dbReference type="EC" id="3.4.16.4" evidence="5"/>
<comment type="similarity">
    <text evidence="3">In the C-terminal section; belongs to the transpeptidase family.</text>
</comment>
<dbReference type="EMBL" id="AP018150">
    <property type="protein sequence ID" value="BBE09821.1"/>
    <property type="molecule type" value="Genomic_DNA"/>
</dbReference>
<evidence type="ECO:0000256" key="6">
    <source>
        <dbReference type="ARBA" id="ARBA00018638"/>
    </source>
</evidence>
<keyword evidence="28" id="KW-1185">Reference proteome</keyword>
<dbReference type="InterPro" id="IPR036950">
    <property type="entry name" value="PBP_transglycosylase"/>
</dbReference>
<dbReference type="InterPro" id="IPR031376">
    <property type="entry name" value="PCB_OB"/>
</dbReference>
<evidence type="ECO:0000256" key="3">
    <source>
        <dbReference type="ARBA" id="ARBA00007090"/>
    </source>
</evidence>
<keyword evidence="22" id="KW-0961">Cell wall biogenesis/degradation</keyword>
<protein>
    <recommendedName>
        <fullName evidence="6">Penicillin-binding protein 1A</fullName>
        <ecNumber evidence="24">2.4.99.28</ecNumber>
        <ecNumber evidence="5">3.4.16.4</ecNumber>
    </recommendedName>
</protein>
<dbReference type="FunFam" id="1.10.3810.10:FF:000003">
    <property type="entry name" value="Penicillin-binding protein 1a"/>
    <property type="match status" value="1"/>
</dbReference>
<evidence type="ECO:0000256" key="15">
    <source>
        <dbReference type="ARBA" id="ARBA00022960"/>
    </source>
</evidence>
<evidence type="ECO:0000256" key="17">
    <source>
        <dbReference type="ARBA" id="ARBA00022984"/>
    </source>
</evidence>
<dbReference type="GO" id="GO:0009002">
    <property type="term" value="F:serine-type D-Ala-D-Ala carboxypeptidase activity"/>
    <property type="evidence" value="ECO:0007669"/>
    <property type="project" value="UniProtKB-EC"/>
</dbReference>
<dbReference type="EC" id="2.4.99.28" evidence="24"/>
<keyword evidence="14" id="KW-0378">Hydrolase</keyword>
<keyword evidence="13" id="KW-0812">Transmembrane</keyword>
<keyword evidence="9" id="KW-0121">Carboxypeptidase</keyword>
<accession>A0A2Z6EWK9</accession>
<dbReference type="InterPro" id="IPR001264">
    <property type="entry name" value="Glyco_trans_51"/>
</dbReference>
<evidence type="ECO:0000256" key="21">
    <source>
        <dbReference type="ARBA" id="ARBA00023268"/>
    </source>
</evidence>
<dbReference type="GO" id="GO:0008360">
    <property type="term" value="P:regulation of cell shape"/>
    <property type="evidence" value="ECO:0007669"/>
    <property type="project" value="UniProtKB-KW"/>
</dbReference>
<dbReference type="Pfam" id="PF17092">
    <property type="entry name" value="PCB_OB"/>
    <property type="match status" value="1"/>
</dbReference>
<evidence type="ECO:0000256" key="10">
    <source>
        <dbReference type="ARBA" id="ARBA00022670"/>
    </source>
</evidence>
<keyword evidence="7" id="KW-1003">Cell membrane</keyword>
<dbReference type="GO" id="GO:0008658">
    <property type="term" value="F:penicillin binding"/>
    <property type="evidence" value="ECO:0007669"/>
    <property type="project" value="InterPro"/>
</dbReference>
<gene>
    <name evidence="27" type="ORF">MCB1EB_1660</name>
</gene>
<dbReference type="SUPFAM" id="SSF53955">
    <property type="entry name" value="Lysozyme-like"/>
    <property type="match status" value="1"/>
</dbReference>
<dbReference type="GO" id="GO:0009252">
    <property type="term" value="P:peptidoglycan biosynthetic process"/>
    <property type="evidence" value="ECO:0007669"/>
    <property type="project" value="UniProtKB-UniPathway"/>
</dbReference>
<evidence type="ECO:0000313" key="28">
    <source>
        <dbReference type="Proteomes" id="UP000282597"/>
    </source>
</evidence>
<keyword evidence="10" id="KW-0645">Protease</keyword>
<dbReference type="RefSeq" id="WP_081953574.1">
    <property type="nucleotide sequence ID" value="NZ_AP018150.1"/>
</dbReference>